<proteinExistence type="predicted"/>
<evidence type="ECO:0000313" key="3">
    <source>
        <dbReference type="Proteomes" id="UP001178507"/>
    </source>
</evidence>
<feature type="region of interest" description="Disordered" evidence="1">
    <location>
        <begin position="1"/>
        <end position="28"/>
    </location>
</feature>
<protein>
    <submittedName>
        <fullName evidence="2">Uncharacterized protein</fullName>
    </submittedName>
</protein>
<sequence length="181" mass="19568">MGCCGSAKHKEAEADTAAPGTETLSPEDEALRQKKQAKKMVKVFVKEMVRGRKLEAVLKTGKRKACACSVSRSLDALKVKLAGHSRTIALVDVAEIHAGTGLKRVDTPLDELCVTLILASQDAITFRFEDVEERDTFAACLMMFIQRAQGAELEDQGEGMLTEAEVAEAAGEEEHAEMSSV</sequence>
<accession>A0AA36MRK3</accession>
<dbReference type="AlphaFoldDB" id="A0AA36MRK3"/>
<evidence type="ECO:0000256" key="1">
    <source>
        <dbReference type="SAM" id="MobiDB-lite"/>
    </source>
</evidence>
<dbReference type="InterPro" id="IPR011993">
    <property type="entry name" value="PH-like_dom_sf"/>
</dbReference>
<keyword evidence="3" id="KW-1185">Reference proteome</keyword>
<dbReference type="Gene3D" id="2.30.29.30">
    <property type="entry name" value="Pleckstrin-homology domain (PH domain)/Phosphotyrosine-binding domain (PTB)"/>
    <property type="match status" value="1"/>
</dbReference>
<organism evidence="2 3">
    <name type="scientific">Effrenium voratum</name>
    <dbReference type="NCBI Taxonomy" id="2562239"/>
    <lineage>
        <taxon>Eukaryota</taxon>
        <taxon>Sar</taxon>
        <taxon>Alveolata</taxon>
        <taxon>Dinophyceae</taxon>
        <taxon>Suessiales</taxon>
        <taxon>Symbiodiniaceae</taxon>
        <taxon>Effrenium</taxon>
    </lineage>
</organism>
<evidence type="ECO:0000313" key="2">
    <source>
        <dbReference type="EMBL" id="CAJ1376592.1"/>
    </source>
</evidence>
<gene>
    <name evidence="2" type="ORF">EVOR1521_LOCUS5617</name>
</gene>
<reference evidence="2" key="1">
    <citation type="submission" date="2023-08" db="EMBL/GenBank/DDBJ databases">
        <authorList>
            <person name="Chen Y."/>
            <person name="Shah S."/>
            <person name="Dougan E. K."/>
            <person name="Thang M."/>
            <person name="Chan C."/>
        </authorList>
    </citation>
    <scope>NUCLEOTIDE SEQUENCE</scope>
</reference>
<dbReference type="EMBL" id="CAUJNA010000406">
    <property type="protein sequence ID" value="CAJ1376592.1"/>
    <property type="molecule type" value="Genomic_DNA"/>
</dbReference>
<name>A0AA36MRK3_9DINO</name>
<comment type="caution">
    <text evidence="2">The sequence shown here is derived from an EMBL/GenBank/DDBJ whole genome shotgun (WGS) entry which is preliminary data.</text>
</comment>
<dbReference type="Proteomes" id="UP001178507">
    <property type="component" value="Unassembled WGS sequence"/>
</dbReference>